<dbReference type="SUPFAM" id="SSF52540">
    <property type="entry name" value="P-loop containing nucleoside triphosphate hydrolases"/>
    <property type="match status" value="1"/>
</dbReference>
<dbReference type="InterPro" id="IPR015854">
    <property type="entry name" value="ABC_transpr_LolD-like"/>
</dbReference>
<dbReference type="PANTHER" id="PTHR24220:SF685">
    <property type="entry name" value="ABC TRANSPORTER RELATED"/>
    <property type="match status" value="1"/>
</dbReference>
<keyword evidence="2" id="KW-1185">Reference proteome</keyword>
<reference evidence="1 2" key="2">
    <citation type="submission" date="2020-03" db="EMBL/GenBank/DDBJ databases">
        <authorList>
            <person name="Ichikawa N."/>
            <person name="Kimura A."/>
            <person name="Kitahashi Y."/>
            <person name="Uohara A."/>
        </authorList>
    </citation>
    <scope>NUCLEOTIDE SEQUENCE [LARGE SCALE GENOMIC DNA]</scope>
    <source>
        <strain evidence="1 2">NBRC 108638</strain>
    </source>
</reference>
<dbReference type="AlphaFoldDB" id="A0A6V8LGY1"/>
<proteinExistence type="predicted"/>
<name>A0A6V8LGY1_9ACTN</name>
<dbReference type="GO" id="GO:0005886">
    <property type="term" value="C:plasma membrane"/>
    <property type="evidence" value="ECO:0007669"/>
    <property type="project" value="TreeGrafter"/>
</dbReference>
<organism evidence="1 2">
    <name type="scientific">Phytohabitans rumicis</name>
    <dbReference type="NCBI Taxonomy" id="1076125"/>
    <lineage>
        <taxon>Bacteria</taxon>
        <taxon>Bacillati</taxon>
        <taxon>Actinomycetota</taxon>
        <taxon>Actinomycetes</taxon>
        <taxon>Micromonosporales</taxon>
        <taxon>Micromonosporaceae</taxon>
    </lineage>
</organism>
<dbReference type="GO" id="GO:0022857">
    <property type="term" value="F:transmembrane transporter activity"/>
    <property type="evidence" value="ECO:0007669"/>
    <property type="project" value="TreeGrafter"/>
</dbReference>
<dbReference type="Proteomes" id="UP000482960">
    <property type="component" value="Unassembled WGS sequence"/>
</dbReference>
<dbReference type="InterPro" id="IPR027417">
    <property type="entry name" value="P-loop_NTPase"/>
</dbReference>
<evidence type="ECO:0008006" key="3">
    <source>
        <dbReference type="Google" id="ProtNLM"/>
    </source>
</evidence>
<comment type="caution">
    <text evidence="1">The sequence shown here is derived from an EMBL/GenBank/DDBJ whole genome shotgun (WGS) entry which is preliminary data.</text>
</comment>
<gene>
    <name evidence="1" type="ORF">Prum_078000</name>
</gene>
<dbReference type="EMBL" id="BLPG01000001">
    <property type="protein sequence ID" value="GFJ94158.1"/>
    <property type="molecule type" value="Genomic_DNA"/>
</dbReference>
<evidence type="ECO:0000313" key="2">
    <source>
        <dbReference type="Proteomes" id="UP000482960"/>
    </source>
</evidence>
<evidence type="ECO:0000313" key="1">
    <source>
        <dbReference type="EMBL" id="GFJ94158.1"/>
    </source>
</evidence>
<accession>A0A6V8LGY1</accession>
<protein>
    <recommendedName>
        <fullName evidence="3">ABC transporter domain-containing protein</fullName>
    </recommendedName>
</protein>
<reference evidence="1 2" key="1">
    <citation type="submission" date="2020-03" db="EMBL/GenBank/DDBJ databases">
        <title>Whole genome shotgun sequence of Phytohabitans rumicis NBRC 108638.</title>
        <authorList>
            <person name="Komaki H."/>
            <person name="Tamura T."/>
        </authorList>
    </citation>
    <scope>NUCLEOTIDE SEQUENCE [LARGE SCALE GENOMIC DNA]</scope>
    <source>
        <strain evidence="1 2">NBRC 108638</strain>
    </source>
</reference>
<sequence>MAIARALVNRPALLLADEPTGAVDARTGAQVTEILRELNRDGQTLLLVTHDRAMADRCAGRVVELSDGRVVASTPAGVSS</sequence>
<dbReference type="Gene3D" id="3.40.50.300">
    <property type="entry name" value="P-loop containing nucleotide triphosphate hydrolases"/>
    <property type="match status" value="1"/>
</dbReference>
<dbReference type="PANTHER" id="PTHR24220">
    <property type="entry name" value="IMPORT ATP-BINDING PROTEIN"/>
    <property type="match status" value="1"/>
</dbReference>